<protein>
    <recommendedName>
        <fullName evidence="4">MHC class II alpha chain N-terminal domain-containing protein</fullName>
    </recommendedName>
</protein>
<dbReference type="InterPro" id="IPR014745">
    <property type="entry name" value="MHC_II_a/b_N"/>
</dbReference>
<evidence type="ECO:0000259" key="4">
    <source>
        <dbReference type="SMART" id="SM00920"/>
    </source>
</evidence>
<dbReference type="Pfam" id="PF00993">
    <property type="entry name" value="MHC_II_alpha"/>
    <property type="match status" value="1"/>
</dbReference>
<dbReference type="InterPro" id="IPR001003">
    <property type="entry name" value="MHC_II_a_N"/>
</dbReference>
<evidence type="ECO:0000256" key="2">
    <source>
        <dbReference type="ARBA" id="ARBA00023180"/>
    </source>
</evidence>
<dbReference type="EMBL" id="AAPE02049637">
    <property type="status" value="NOT_ANNOTATED_CDS"/>
    <property type="molecule type" value="Genomic_DNA"/>
</dbReference>
<dbReference type="eggNOG" id="ENOG502RXYJ">
    <property type="taxonomic scope" value="Eukaryota"/>
</dbReference>
<dbReference type="InParanoid" id="G1Q8Q2"/>
<evidence type="ECO:0000313" key="6">
    <source>
        <dbReference type="Proteomes" id="UP000001074"/>
    </source>
</evidence>
<dbReference type="Gene3D" id="3.10.320.10">
    <property type="entry name" value="Class II Histocompatibility Antigen, M Beta Chain, Chain B, domain 1"/>
    <property type="match status" value="1"/>
</dbReference>
<dbReference type="GeneTree" id="ENSGT00940000161821"/>
<dbReference type="Ensembl" id="ENSMLUT00000023969.1">
    <property type="protein sequence ID" value="ENSMLUP00000020085.1"/>
    <property type="gene ID" value="ENSMLUG00000028884.1"/>
</dbReference>
<reference evidence="5" key="3">
    <citation type="submission" date="2025-09" db="UniProtKB">
        <authorList>
            <consortium name="Ensembl"/>
        </authorList>
    </citation>
    <scope>IDENTIFICATION</scope>
</reference>
<evidence type="ECO:0000256" key="3">
    <source>
        <dbReference type="SAM" id="SignalP"/>
    </source>
</evidence>
<dbReference type="STRING" id="59463.ENSMLUP00000020085"/>
<feature type="signal peptide" evidence="3">
    <location>
        <begin position="1"/>
        <end position="23"/>
    </location>
</feature>
<dbReference type="OMA" id="CVASKHT"/>
<keyword evidence="2" id="KW-0325">Glycoprotein</keyword>
<proteinExistence type="predicted"/>
<dbReference type="Proteomes" id="UP000001074">
    <property type="component" value="Unassembled WGS sequence"/>
</dbReference>
<dbReference type="SMART" id="SM00920">
    <property type="entry name" value="MHC_II_alpha"/>
    <property type="match status" value="1"/>
</dbReference>
<dbReference type="GO" id="GO:0006955">
    <property type="term" value="P:immune response"/>
    <property type="evidence" value="ECO:0007669"/>
    <property type="project" value="InterPro"/>
</dbReference>
<keyword evidence="6" id="KW-1185">Reference proteome</keyword>
<dbReference type="GO" id="GO:0042613">
    <property type="term" value="C:MHC class II protein complex"/>
    <property type="evidence" value="ECO:0007669"/>
    <property type="project" value="InterPro"/>
</dbReference>
<sequence>MALNRALIWGALALTTVLSLCGAEDIVADHVGAYGINVYHYYGSSGQYTHEFDGDEEFYVDLDKKETVWQLPMFSEFRNFDPQVALRNMAIANYTLGILIK</sequence>
<evidence type="ECO:0000313" key="5">
    <source>
        <dbReference type="Ensembl" id="ENSMLUP00000020085.1"/>
    </source>
</evidence>
<dbReference type="HOGENOM" id="CLU_2298200_0_0_1"/>
<keyword evidence="1" id="KW-1015">Disulfide bond</keyword>
<dbReference type="AlphaFoldDB" id="G1Q8Q2"/>
<accession>G1Q8Q2</accession>
<organism evidence="5 6">
    <name type="scientific">Myotis lucifugus</name>
    <name type="common">Little brown bat</name>
    <dbReference type="NCBI Taxonomy" id="59463"/>
    <lineage>
        <taxon>Eukaryota</taxon>
        <taxon>Metazoa</taxon>
        <taxon>Chordata</taxon>
        <taxon>Craniata</taxon>
        <taxon>Vertebrata</taxon>
        <taxon>Euteleostomi</taxon>
        <taxon>Mammalia</taxon>
        <taxon>Eutheria</taxon>
        <taxon>Laurasiatheria</taxon>
        <taxon>Chiroptera</taxon>
        <taxon>Yangochiroptera</taxon>
        <taxon>Vespertilionidae</taxon>
        <taxon>Myotis</taxon>
    </lineage>
</organism>
<evidence type="ECO:0000256" key="1">
    <source>
        <dbReference type="ARBA" id="ARBA00023157"/>
    </source>
</evidence>
<dbReference type="GO" id="GO:0019882">
    <property type="term" value="P:antigen processing and presentation"/>
    <property type="evidence" value="ECO:0007669"/>
    <property type="project" value="InterPro"/>
</dbReference>
<feature type="chain" id="PRO_5003418099" description="MHC class II alpha chain N-terminal domain-containing protein" evidence="3">
    <location>
        <begin position="24"/>
        <end position="101"/>
    </location>
</feature>
<reference evidence="5" key="2">
    <citation type="submission" date="2025-08" db="UniProtKB">
        <authorList>
            <consortium name="Ensembl"/>
        </authorList>
    </citation>
    <scope>IDENTIFICATION</scope>
</reference>
<dbReference type="SUPFAM" id="SSF54452">
    <property type="entry name" value="MHC antigen-recognition domain"/>
    <property type="match status" value="1"/>
</dbReference>
<keyword evidence="3" id="KW-0732">Signal</keyword>
<feature type="domain" description="MHC class II alpha chain N-terminal" evidence="4">
    <location>
        <begin position="30"/>
        <end position="101"/>
    </location>
</feature>
<name>G1Q8Q2_MYOLU</name>
<dbReference type="EMBL" id="AAPE02049636">
    <property type="status" value="NOT_ANNOTATED_CDS"/>
    <property type="molecule type" value="Genomic_DNA"/>
</dbReference>
<dbReference type="InterPro" id="IPR011162">
    <property type="entry name" value="MHC_I/II-like_Ag-recog"/>
</dbReference>
<reference evidence="5 6" key="1">
    <citation type="journal article" date="2011" name="Nature">
        <title>A high-resolution map of human evolutionary constraint using 29 mammals.</title>
        <authorList>
            <person name="Lindblad-Toh K."/>
            <person name="Garber M."/>
            <person name="Zuk O."/>
            <person name="Lin M.F."/>
            <person name="Parker B.J."/>
            <person name="Washietl S."/>
            <person name="Kheradpour P."/>
            <person name="Ernst J."/>
            <person name="Jordan G."/>
            <person name="Mauceli E."/>
            <person name="Ward L.D."/>
            <person name="Lowe C.B."/>
            <person name="Holloway A.K."/>
            <person name="Clamp M."/>
            <person name="Gnerre S."/>
            <person name="Alfoldi J."/>
            <person name="Beal K."/>
            <person name="Chang J."/>
            <person name="Clawson H."/>
            <person name="Cuff J."/>
            <person name="Di Palma F."/>
            <person name="Fitzgerald S."/>
            <person name="Flicek P."/>
            <person name="Guttman M."/>
            <person name="Hubisz M.J."/>
            <person name="Jaffe D.B."/>
            <person name="Jungreis I."/>
            <person name="Kent W.J."/>
            <person name="Kostka D."/>
            <person name="Lara M."/>
            <person name="Martins A.L."/>
            <person name="Massingham T."/>
            <person name="Moltke I."/>
            <person name="Raney B.J."/>
            <person name="Rasmussen M.D."/>
            <person name="Robinson J."/>
            <person name="Stark A."/>
            <person name="Vilella A.J."/>
            <person name="Wen J."/>
            <person name="Xie X."/>
            <person name="Zody M.C."/>
            <person name="Baldwin J."/>
            <person name="Bloom T."/>
            <person name="Chin C.W."/>
            <person name="Heiman D."/>
            <person name="Nicol R."/>
            <person name="Nusbaum C."/>
            <person name="Young S."/>
            <person name="Wilkinson J."/>
            <person name="Worley K.C."/>
            <person name="Kovar C.L."/>
            <person name="Muzny D.M."/>
            <person name="Gibbs R.A."/>
            <person name="Cree A."/>
            <person name="Dihn H.H."/>
            <person name="Fowler G."/>
            <person name="Jhangiani S."/>
            <person name="Joshi V."/>
            <person name="Lee S."/>
            <person name="Lewis L.R."/>
            <person name="Nazareth L.V."/>
            <person name="Okwuonu G."/>
            <person name="Santibanez J."/>
            <person name="Warren W.C."/>
            <person name="Mardis E.R."/>
            <person name="Weinstock G.M."/>
            <person name="Wilson R.K."/>
            <person name="Delehaunty K."/>
            <person name="Dooling D."/>
            <person name="Fronik C."/>
            <person name="Fulton L."/>
            <person name="Fulton B."/>
            <person name="Graves T."/>
            <person name="Minx P."/>
            <person name="Sodergren E."/>
            <person name="Birney E."/>
            <person name="Margulies E.H."/>
            <person name="Herrero J."/>
            <person name="Green E.D."/>
            <person name="Haussler D."/>
            <person name="Siepel A."/>
            <person name="Goldman N."/>
            <person name="Pollard K.S."/>
            <person name="Pedersen J.S."/>
            <person name="Lander E.S."/>
            <person name="Kellis M."/>
        </authorList>
    </citation>
    <scope>NUCLEOTIDE SEQUENCE [LARGE SCALE GENOMIC DNA]</scope>
</reference>